<organism evidence="2 3">
    <name type="scientific">Nocardia africana</name>
    <dbReference type="NCBI Taxonomy" id="134964"/>
    <lineage>
        <taxon>Bacteria</taxon>
        <taxon>Bacillati</taxon>
        <taxon>Actinomycetota</taxon>
        <taxon>Actinomycetes</taxon>
        <taxon>Mycobacteriales</taxon>
        <taxon>Nocardiaceae</taxon>
        <taxon>Nocardia</taxon>
    </lineage>
</organism>
<dbReference type="RefSeq" id="WP_387254447.1">
    <property type="nucleotide sequence ID" value="NZ_JBIALX010000014.1"/>
</dbReference>
<comment type="caution">
    <text evidence="2">The sequence shown here is derived from an EMBL/GenBank/DDBJ whole genome shotgun (WGS) entry which is preliminary data.</text>
</comment>
<dbReference type="Proteomes" id="UP001601521">
    <property type="component" value="Unassembled WGS sequence"/>
</dbReference>
<protein>
    <submittedName>
        <fullName evidence="2">Uncharacterized protein</fullName>
    </submittedName>
</protein>
<sequence length="300" mass="34207">MSDRLFRALQTVQQQYLHDASLNDEASLRARVRELEREQERITGEEWDRVSLDSGPRTLHGVEAVRKMLNLYAAAEDQVIEREIIGRLPARAVHERRHSWAYLVSEITPPIDPKLTYTGPGSARMWLERAAAAGMETERVGDPWDYHGIDPVEELALPPDVAWTAADKKAAMESWIDVFGLEPGHWIELDWPPEANLWSLGYLYRTEFEPCEAHAQAYGDVDGDESYFEDCADCSQVEVIVEEMAQWKWSTSVKLMMLDFSSEGEEFDRQVGRVGSFEICTVEQDPRDIVIGPPGRGSHW</sequence>
<reference evidence="2 3" key="1">
    <citation type="submission" date="2024-10" db="EMBL/GenBank/DDBJ databases">
        <title>The Natural Products Discovery Center: Release of the First 8490 Sequenced Strains for Exploring Actinobacteria Biosynthetic Diversity.</title>
        <authorList>
            <person name="Kalkreuter E."/>
            <person name="Kautsar S.A."/>
            <person name="Yang D."/>
            <person name="Bader C.D."/>
            <person name="Teijaro C.N."/>
            <person name="Fluegel L."/>
            <person name="Davis C.M."/>
            <person name="Simpson J.R."/>
            <person name="Lauterbach L."/>
            <person name="Steele A.D."/>
            <person name="Gui C."/>
            <person name="Meng S."/>
            <person name="Li G."/>
            <person name="Viehrig K."/>
            <person name="Ye F."/>
            <person name="Su P."/>
            <person name="Kiefer A.F."/>
            <person name="Nichols A."/>
            <person name="Cepeda A.J."/>
            <person name="Yan W."/>
            <person name="Fan B."/>
            <person name="Jiang Y."/>
            <person name="Adhikari A."/>
            <person name="Zheng C.-J."/>
            <person name="Schuster L."/>
            <person name="Cowan T.M."/>
            <person name="Smanski M.J."/>
            <person name="Chevrette M.G."/>
            <person name="De Carvalho L.P.S."/>
            <person name="Shen B."/>
        </authorList>
    </citation>
    <scope>NUCLEOTIDE SEQUENCE [LARGE SCALE GENOMIC DNA]</scope>
    <source>
        <strain evidence="2 3">NPDC004550</strain>
    </source>
</reference>
<evidence type="ECO:0000256" key="1">
    <source>
        <dbReference type="SAM" id="Coils"/>
    </source>
</evidence>
<dbReference type="EMBL" id="JBIALX010000014">
    <property type="protein sequence ID" value="MFF0457290.1"/>
    <property type="molecule type" value="Genomic_DNA"/>
</dbReference>
<keyword evidence="3" id="KW-1185">Reference proteome</keyword>
<proteinExistence type="predicted"/>
<name>A0ABW6NQ66_9NOCA</name>
<keyword evidence="1" id="KW-0175">Coiled coil</keyword>
<accession>A0ABW6NQ66</accession>
<gene>
    <name evidence="2" type="ORF">ACFYTH_28345</name>
</gene>
<feature type="coiled-coil region" evidence="1">
    <location>
        <begin position="18"/>
        <end position="45"/>
    </location>
</feature>
<evidence type="ECO:0000313" key="2">
    <source>
        <dbReference type="EMBL" id="MFF0457290.1"/>
    </source>
</evidence>
<evidence type="ECO:0000313" key="3">
    <source>
        <dbReference type="Proteomes" id="UP001601521"/>
    </source>
</evidence>